<comment type="caution">
    <text evidence="2">The sequence shown here is derived from an EMBL/GenBank/DDBJ whole genome shotgun (WGS) entry which is preliminary data.</text>
</comment>
<dbReference type="InterPro" id="IPR036393">
    <property type="entry name" value="AceGlu_kinase-like_sf"/>
</dbReference>
<sequence>MPTPPPWRTSQRSSSEREQEPGLSHLPGQARATTNVDLSDLGSGLFTARPGSEADRLCFVGEVARVDPSALRHLTDQGFIRVIASASMDWPQKSERISMAKKGSF</sequence>
<organism evidence="2 3">
    <name type="scientific">Trapa incisa</name>
    <dbReference type="NCBI Taxonomy" id="236973"/>
    <lineage>
        <taxon>Eukaryota</taxon>
        <taxon>Viridiplantae</taxon>
        <taxon>Streptophyta</taxon>
        <taxon>Embryophyta</taxon>
        <taxon>Tracheophyta</taxon>
        <taxon>Spermatophyta</taxon>
        <taxon>Magnoliopsida</taxon>
        <taxon>eudicotyledons</taxon>
        <taxon>Gunneridae</taxon>
        <taxon>Pentapetalae</taxon>
        <taxon>rosids</taxon>
        <taxon>malvids</taxon>
        <taxon>Myrtales</taxon>
        <taxon>Lythraceae</taxon>
        <taxon>Trapa</taxon>
    </lineage>
</organism>
<accession>A0AAN7KAH6</accession>
<evidence type="ECO:0000256" key="1">
    <source>
        <dbReference type="SAM" id="MobiDB-lite"/>
    </source>
</evidence>
<gene>
    <name evidence="2" type="ORF">SAY87_005609</name>
</gene>
<dbReference type="EMBL" id="JAXIOK010000010">
    <property type="protein sequence ID" value="KAK4760716.1"/>
    <property type="molecule type" value="Genomic_DNA"/>
</dbReference>
<dbReference type="AlphaFoldDB" id="A0AAN7KAH6"/>
<evidence type="ECO:0000313" key="3">
    <source>
        <dbReference type="Proteomes" id="UP001345219"/>
    </source>
</evidence>
<feature type="region of interest" description="Disordered" evidence="1">
    <location>
        <begin position="1"/>
        <end position="30"/>
    </location>
</feature>
<dbReference type="Gene3D" id="3.40.1160.10">
    <property type="entry name" value="Acetylglutamate kinase-like"/>
    <property type="match status" value="1"/>
</dbReference>
<protein>
    <submittedName>
        <fullName evidence="2">Uncharacterized protein</fullName>
    </submittedName>
</protein>
<evidence type="ECO:0000313" key="2">
    <source>
        <dbReference type="EMBL" id="KAK4760716.1"/>
    </source>
</evidence>
<proteinExistence type="predicted"/>
<reference evidence="2 3" key="1">
    <citation type="journal article" date="2023" name="Hortic Res">
        <title>Pangenome of water caltrop reveals structural variations and asymmetric subgenome divergence after allopolyploidization.</title>
        <authorList>
            <person name="Zhang X."/>
            <person name="Chen Y."/>
            <person name="Wang L."/>
            <person name="Yuan Y."/>
            <person name="Fang M."/>
            <person name="Shi L."/>
            <person name="Lu R."/>
            <person name="Comes H.P."/>
            <person name="Ma Y."/>
            <person name="Chen Y."/>
            <person name="Huang G."/>
            <person name="Zhou Y."/>
            <person name="Zheng Z."/>
            <person name="Qiu Y."/>
        </authorList>
    </citation>
    <scope>NUCLEOTIDE SEQUENCE [LARGE SCALE GENOMIC DNA]</scope>
    <source>
        <tissue evidence="2">Roots</tissue>
    </source>
</reference>
<dbReference type="Proteomes" id="UP001345219">
    <property type="component" value="Chromosome 5"/>
</dbReference>
<name>A0AAN7KAH6_9MYRT</name>
<keyword evidence="3" id="KW-1185">Reference proteome</keyword>